<evidence type="ECO:0000256" key="2">
    <source>
        <dbReference type="ARBA" id="ARBA00001936"/>
    </source>
</evidence>
<comment type="pathway">
    <text evidence="5">Carbohydrate metabolism; pentose and glucuronate interconversion.</text>
</comment>
<dbReference type="PIRSF" id="PIRSF016049">
    <property type="entry name" value="Man_dehyd"/>
    <property type="match status" value="1"/>
</dbReference>
<evidence type="ECO:0000256" key="7">
    <source>
        <dbReference type="ARBA" id="ARBA00012927"/>
    </source>
</evidence>
<proteinExistence type="inferred from homology"/>
<evidence type="ECO:0000256" key="8">
    <source>
        <dbReference type="ARBA" id="ARBA00023004"/>
    </source>
</evidence>
<comment type="caution">
    <text evidence="11">The sequence shown here is derived from an EMBL/GenBank/DDBJ whole genome shotgun (WGS) entry which is preliminary data.</text>
</comment>
<comment type="function">
    <text evidence="4">Catalyzes the dehydration of D-mannonate.</text>
</comment>
<evidence type="ECO:0000256" key="3">
    <source>
        <dbReference type="ARBA" id="ARBA00001954"/>
    </source>
</evidence>
<dbReference type="InterPro" id="IPR036237">
    <property type="entry name" value="Xyl_isomerase-like_sf"/>
</dbReference>
<evidence type="ECO:0000313" key="12">
    <source>
        <dbReference type="Proteomes" id="UP001320972"/>
    </source>
</evidence>
<evidence type="ECO:0000256" key="10">
    <source>
        <dbReference type="ARBA" id="ARBA00023239"/>
    </source>
</evidence>
<gene>
    <name evidence="11" type="ORF">OB955_22810</name>
</gene>
<comment type="cofactor">
    <cofactor evidence="3">
        <name>Fe(2+)</name>
        <dbReference type="ChEBI" id="CHEBI:29033"/>
    </cofactor>
</comment>
<keyword evidence="10 11" id="KW-0456">Lyase</keyword>
<comment type="similarity">
    <text evidence="6">Belongs to the mannonate dehydratase family.</text>
</comment>
<protein>
    <recommendedName>
        <fullName evidence="7">mannonate dehydratase</fullName>
        <ecNumber evidence="7">4.2.1.8</ecNumber>
    </recommendedName>
</protein>
<comment type="catalytic activity">
    <reaction evidence="1">
        <text>D-mannonate = 2-dehydro-3-deoxy-D-gluconate + H2O</text>
        <dbReference type="Rhea" id="RHEA:20097"/>
        <dbReference type="ChEBI" id="CHEBI:15377"/>
        <dbReference type="ChEBI" id="CHEBI:17767"/>
        <dbReference type="ChEBI" id="CHEBI:57990"/>
        <dbReference type="EC" id="4.2.1.8"/>
    </reaction>
</comment>
<name>A0ABT2QKV6_9EURY</name>
<evidence type="ECO:0000256" key="5">
    <source>
        <dbReference type="ARBA" id="ARBA00004892"/>
    </source>
</evidence>
<evidence type="ECO:0000256" key="1">
    <source>
        <dbReference type="ARBA" id="ARBA00001794"/>
    </source>
</evidence>
<dbReference type="Proteomes" id="UP001320972">
    <property type="component" value="Unassembled WGS sequence"/>
</dbReference>
<dbReference type="PANTHER" id="PTHR30387">
    <property type="entry name" value="MANNONATE DEHYDRATASE"/>
    <property type="match status" value="1"/>
</dbReference>
<dbReference type="Gene3D" id="3.20.20.150">
    <property type="entry name" value="Divalent-metal-dependent TIM barrel enzymes"/>
    <property type="match status" value="1"/>
</dbReference>
<evidence type="ECO:0000256" key="4">
    <source>
        <dbReference type="ARBA" id="ARBA00002713"/>
    </source>
</evidence>
<dbReference type="SUPFAM" id="SSF51658">
    <property type="entry name" value="Xylose isomerase-like"/>
    <property type="match status" value="1"/>
</dbReference>
<dbReference type="EMBL" id="JAOPKB010000020">
    <property type="protein sequence ID" value="MCU4975522.1"/>
    <property type="molecule type" value="Genomic_DNA"/>
</dbReference>
<dbReference type="Pfam" id="PF03786">
    <property type="entry name" value="UxuA"/>
    <property type="match status" value="2"/>
</dbReference>
<reference evidence="11 12" key="1">
    <citation type="submission" date="2022-09" db="EMBL/GenBank/DDBJ databases">
        <title>Enrichment on poylsaccharides allowed isolation of novel metabolic and taxonomic groups of Haloarchaea.</title>
        <authorList>
            <person name="Sorokin D.Y."/>
            <person name="Elcheninov A.G."/>
            <person name="Khizhniak T.V."/>
            <person name="Kolganova T.V."/>
            <person name="Kublanov I.V."/>
        </authorList>
    </citation>
    <scope>NUCLEOTIDE SEQUENCE [LARGE SCALE GENOMIC DNA]</scope>
    <source>
        <strain evidence="11 12">AArc-m2/3/4</strain>
    </source>
</reference>
<accession>A0ABT2QKV6</accession>
<evidence type="ECO:0000256" key="6">
    <source>
        <dbReference type="ARBA" id="ARBA00007389"/>
    </source>
</evidence>
<sequence>MASGRTSGTETTGAPTPALFLPPAHTERWDLARQLGVASAVTGVPRDVDDPWAAANLRRVVDRFARAGIDVAVIEDRPPMDDIMTGGPAQEEQLETVQRLLRSMGEADIPVWCPCWMARHDWARTATSVPSRGGSLVTAFDRADVEDAPPLGDVSRETLWENLEYFVERVIPVAEAADVKLAMHPDDPPLSSLRGVGRILSSREGFDRLLSLSDSEYNGIAFCQGNFAAMGLDVPEAIRYFGDRIHFAHFRDVDGDADEFVETWHDDGPTDMHAAMDAYREVGFDGPIRPDHVPTMAGEDNASPGYETKGRLFAIGYMKGLLERSESVR</sequence>
<keyword evidence="9" id="KW-0464">Manganese</keyword>
<dbReference type="PANTHER" id="PTHR30387:SF2">
    <property type="entry name" value="MANNONATE DEHYDRATASE"/>
    <property type="match status" value="1"/>
</dbReference>
<keyword evidence="8" id="KW-0408">Iron</keyword>
<keyword evidence="12" id="KW-1185">Reference proteome</keyword>
<comment type="cofactor">
    <cofactor evidence="2">
        <name>Mn(2+)</name>
        <dbReference type="ChEBI" id="CHEBI:29035"/>
    </cofactor>
</comment>
<evidence type="ECO:0000256" key="9">
    <source>
        <dbReference type="ARBA" id="ARBA00023211"/>
    </source>
</evidence>
<organism evidence="11 12">
    <name type="scientific">Natronoglomus mannanivorans</name>
    <dbReference type="NCBI Taxonomy" id="2979990"/>
    <lineage>
        <taxon>Archaea</taxon>
        <taxon>Methanobacteriati</taxon>
        <taxon>Methanobacteriota</taxon>
        <taxon>Stenosarchaea group</taxon>
        <taxon>Halobacteria</taxon>
        <taxon>Halobacteriales</taxon>
        <taxon>Natrialbaceae</taxon>
        <taxon>Natronoglomus</taxon>
    </lineage>
</organism>
<evidence type="ECO:0000313" key="11">
    <source>
        <dbReference type="EMBL" id="MCU4975522.1"/>
    </source>
</evidence>
<dbReference type="RefSeq" id="WP_338009229.1">
    <property type="nucleotide sequence ID" value="NZ_JAOPKB010000020.1"/>
</dbReference>
<dbReference type="EC" id="4.2.1.8" evidence="7"/>
<dbReference type="InterPro" id="IPR004628">
    <property type="entry name" value="Man_deHydtase"/>
</dbReference>
<dbReference type="GO" id="GO:0008927">
    <property type="term" value="F:mannonate dehydratase activity"/>
    <property type="evidence" value="ECO:0007669"/>
    <property type="project" value="UniProtKB-EC"/>
</dbReference>